<keyword evidence="5" id="KW-1185">Reference proteome</keyword>
<evidence type="ECO:0000256" key="2">
    <source>
        <dbReference type="SAM" id="Phobius"/>
    </source>
</evidence>
<comment type="caution">
    <text evidence="4">The sequence shown here is derived from an EMBL/GenBank/DDBJ whole genome shotgun (WGS) entry which is preliminary data.</text>
</comment>
<keyword evidence="3" id="KW-0732">Signal</keyword>
<keyword evidence="2" id="KW-0812">Transmembrane</keyword>
<evidence type="ECO:0000256" key="1">
    <source>
        <dbReference type="SAM" id="MobiDB-lite"/>
    </source>
</evidence>
<protein>
    <submittedName>
        <fullName evidence="4">Uncharacterized protein</fullName>
    </submittedName>
</protein>
<dbReference type="Proteomes" id="UP000663879">
    <property type="component" value="Unassembled WGS sequence"/>
</dbReference>
<feature type="chain" id="PRO_5032895295" evidence="3">
    <location>
        <begin position="22"/>
        <end position="353"/>
    </location>
</feature>
<dbReference type="AlphaFoldDB" id="A0A814GIZ0"/>
<gene>
    <name evidence="4" type="ORF">OXX778_LOCUS16210</name>
</gene>
<accession>A0A814GIZ0</accession>
<evidence type="ECO:0000313" key="5">
    <source>
        <dbReference type="Proteomes" id="UP000663879"/>
    </source>
</evidence>
<keyword evidence="2" id="KW-1133">Transmembrane helix</keyword>
<name>A0A814GIZ0_9BILA</name>
<dbReference type="OrthoDB" id="10467065at2759"/>
<evidence type="ECO:0000256" key="3">
    <source>
        <dbReference type="SAM" id="SignalP"/>
    </source>
</evidence>
<dbReference type="EMBL" id="CAJNOC010003767">
    <property type="protein sequence ID" value="CAF0997012.1"/>
    <property type="molecule type" value="Genomic_DNA"/>
</dbReference>
<sequence length="353" mass="40181">MVKLLYNLTLFLVLLASFAIGDEVPKPEVADGSLVEGVQPANIKLYVETKIEKVDPETLSKDVQISEAKTLEQKQAETPHQSMNAEPEVKTNDQPTYRHRLFIFRLLPKFGGDTDPDHRIENRPLLGGGGENDPDIIRFKLNDDQREMMTGQHNHMMSMVTNQLSMQSMMDQIKNMFKFMENSDSSEEDDDSTRHLPFVVRTENGDETIIPEGPKKNCMMLSFMRLKASIYYRTILHLLFFTGILLFILSMIMITFRTFRKKRYSTLSYTPHSMDVSSIDADLIKDSKSIKSWYGITSDRSTLIQGPDNTVVLIQAPPAYDQVIVGDSSKLLNDDKADAKSLPPEYEVVNEKN</sequence>
<keyword evidence="2" id="KW-0472">Membrane</keyword>
<reference evidence="4" key="1">
    <citation type="submission" date="2021-02" db="EMBL/GenBank/DDBJ databases">
        <authorList>
            <person name="Nowell W R."/>
        </authorList>
    </citation>
    <scope>NUCLEOTIDE SEQUENCE</scope>
    <source>
        <strain evidence="4">Ploen Becks lab</strain>
    </source>
</reference>
<feature type="region of interest" description="Disordered" evidence="1">
    <location>
        <begin position="71"/>
        <end position="92"/>
    </location>
</feature>
<feature type="signal peptide" evidence="3">
    <location>
        <begin position="1"/>
        <end position="21"/>
    </location>
</feature>
<evidence type="ECO:0000313" key="4">
    <source>
        <dbReference type="EMBL" id="CAF0997012.1"/>
    </source>
</evidence>
<organism evidence="4 5">
    <name type="scientific">Brachionus calyciflorus</name>
    <dbReference type="NCBI Taxonomy" id="104777"/>
    <lineage>
        <taxon>Eukaryota</taxon>
        <taxon>Metazoa</taxon>
        <taxon>Spiralia</taxon>
        <taxon>Gnathifera</taxon>
        <taxon>Rotifera</taxon>
        <taxon>Eurotatoria</taxon>
        <taxon>Monogononta</taxon>
        <taxon>Pseudotrocha</taxon>
        <taxon>Ploima</taxon>
        <taxon>Brachionidae</taxon>
        <taxon>Brachionus</taxon>
    </lineage>
</organism>
<feature type="transmembrane region" description="Helical" evidence="2">
    <location>
        <begin position="230"/>
        <end position="256"/>
    </location>
</feature>
<proteinExistence type="predicted"/>